<sequence>MAHLTPWQVFLVAVIGGFAAGLANTLLRLMWRGLDRLFEDFVTWRDACRTRRDHLRTCRAINALGTTNHPKE</sequence>
<keyword evidence="1" id="KW-0472">Membrane</keyword>
<evidence type="ECO:0000313" key="2">
    <source>
        <dbReference type="EMBL" id="WAZ20221.1"/>
    </source>
</evidence>
<evidence type="ECO:0000256" key="1">
    <source>
        <dbReference type="SAM" id="Phobius"/>
    </source>
</evidence>
<reference evidence="2" key="1">
    <citation type="submission" date="2022-12" db="EMBL/GenBank/DDBJ databases">
        <authorList>
            <person name="Ruckert C."/>
            <person name="Busche T."/>
            <person name="Kalinowski J."/>
            <person name="Wittmann C."/>
        </authorList>
    </citation>
    <scope>NUCLEOTIDE SEQUENCE</scope>
    <source>
        <strain evidence="2">DSM 40467</strain>
    </source>
</reference>
<protein>
    <submittedName>
        <fullName evidence="2">Uncharacterized protein</fullName>
    </submittedName>
</protein>
<keyword evidence="1" id="KW-1133">Transmembrane helix</keyword>
<organism evidence="2 3">
    <name type="scientific">Streptomyces cinnabarinus</name>
    <dbReference type="NCBI Taxonomy" id="67287"/>
    <lineage>
        <taxon>Bacteria</taxon>
        <taxon>Bacillati</taxon>
        <taxon>Actinomycetota</taxon>
        <taxon>Actinomycetes</taxon>
        <taxon>Kitasatosporales</taxon>
        <taxon>Streptomycetaceae</taxon>
        <taxon>Streptomyces</taxon>
    </lineage>
</organism>
<gene>
    <name evidence="2" type="ORF">STRCI_001322</name>
</gene>
<keyword evidence="1" id="KW-0812">Transmembrane</keyword>
<dbReference type="Proteomes" id="UP001164439">
    <property type="component" value="Chromosome"/>
</dbReference>
<name>A0ABY7K6S7_9ACTN</name>
<dbReference type="RefSeq" id="WP_269657909.1">
    <property type="nucleotide sequence ID" value="NZ_CP114413.1"/>
</dbReference>
<keyword evidence="3" id="KW-1185">Reference proteome</keyword>
<feature type="transmembrane region" description="Helical" evidence="1">
    <location>
        <begin position="6"/>
        <end position="27"/>
    </location>
</feature>
<dbReference type="EMBL" id="CP114413">
    <property type="protein sequence ID" value="WAZ20221.1"/>
    <property type="molecule type" value="Genomic_DNA"/>
</dbReference>
<evidence type="ECO:0000313" key="3">
    <source>
        <dbReference type="Proteomes" id="UP001164439"/>
    </source>
</evidence>
<proteinExistence type="predicted"/>
<accession>A0ABY7K6S7</accession>